<comment type="caution">
    <text evidence="3">The sequence shown here is derived from an EMBL/GenBank/DDBJ whole genome shotgun (WGS) entry which is preliminary data.</text>
</comment>
<dbReference type="CDD" id="cd00201">
    <property type="entry name" value="WW"/>
    <property type="match status" value="1"/>
</dbReference>
<accession>A0A9W7AQF4</accession>
<evidence type="ECO:0000313" key="4">
    <source>
        <dbReference type="Proteomes" id="UP001165082"/>
    </source>
</evidence>
<organism evidence="3 4">
    <name type="scientific">Triparma retinervis</name>
    <dbReference type="NCBI Taxonomy" id="2557542"/>
    <lineage>
        <taxon>Eukaryota</taxon>
        <taxon>Sar</taxon>
        <taxon>Stramenopiles</taxon>
        <taxon>Ochrophyta</taxon>
        <taxon>Bolidophyceae</taxon>
        <taxon>Parmales</taxon>
        <taxon>Triparmaceae</taxon>
        <taxon>Triparma</taxon>
    </lineage>
</organism>
<feature type="domain" description="WW" evidence="2">
    <location>
        <begin position="134"/>
        <end position="161"/>
    </location>
</feature>
<sequence length="161" mass="17583">MVTNPLEKNRELRAASSGRVGLGGEVVSKKLKKKTKGDVEKDKKLFQRLDSGGYKKKVIGVGKKGLLEVKKATADAPTTSAKEKEAAKKKVFVYRDAEAGIPGVKETGPLKAGGNGDDDGETVLKNTPVASTTWEKHKDEESGHFYYYNPETNETTWEDPK</sequence>
<dbReference type="InterPro" id="IPR036020">
    <property type="entry name" value="WW_dom_sf"/>
</dbReference>
<dbReference type="Gene3D" id="2.20.70.10">
    <property type="match status" value="1"/>
</dbReference>
<evidence type="ECO:0000313" key="3">
    <source>
        <dbReference type="EMBL" id="GMH73253.1"/>
    </source>
</evidence>
<evidence type="ECO:0000256" key="1">
    <source>
        <dbReference type="SAM" id="MobiDB-lite"/>
    </source>
</evidence>
<name>A0A9W7AQF4_9STRA</name>
<dbReference type="PROSITE" id="PS50020">
    <property type="entry name" value="WW_DOMAIN_2"/>
    <property type="match status" value="1"/>
</dbReference>
<evidence type="ECO:0000259" key="2">
    <source>
        <dbReference type="PROSITE" id="PS50020"/>
    </source>
</evidence>
<gene>
    <name evidence="3" type="ORF">TrRE_jg6286</name>
</gene>
<dbReference type="AlphaFoldDB" id="A0A9W7AQF4"/>
<dbReference type="Pfam" id="PF00397">
    <property type="entry name" value="WW"/>
    <property type="match status" value="1"/>
</dbReference>
<dbReference type="PROSITE" id="PS01159">
    <property type="entry name" value="WW_DOMAIN_1"/>
    <property type="match status" value="1"/>
</dbReference>
<dbReference type="SUPFAM" id="SSF51045">
    <property type="entry name" value="WW domain"/>
    <property type="match status" value="1"/>
</dbReference>
<feature type="region of interest" description="Disordered" evidence="1">
    <location>
        <begin position="103"/>
        <end position="123"/>
    </location>
</feature>
<proteinExistence type="predicted"/>
<dbReference type="InterPro" id="IPR001202">
    <property type="entry name" value="WW_dom"/>
</dbReference>
<dbReference type="EMBL" id="BRXZ01002935">
    <property type="protein sequence ID" value="GMH73253.1"/>
    <property type="molecule type" value="Genomic_DNA"/>
</dbReference>
<reference evidence="3" key="1">
    <citation type="submission" date="2022-07" db="EMBL/GenBank/DDBJ databases">
        <title>Genome analysis of Parmales, a sister group of diatoms, reveals the evolutionary specialization of diatoms from phago-mixotrophs to photoautotrophs.</title>
        <authorList>
            <person name="Ban H."/>
            <person name="Sato S."/>
            <person name="Yoshikawa S."/>
            <person name="Kazumasa Y."/>
            <person name="Nakamura Y."/>
            <person name="Ichinomiya M."/>
            <person name="Saitoh K."/>
            <person name="Sato N."/>
            <person name="Blanc-Mathieu R."/>
            <person name="Endo H."/>
            <person name="Kuwata A."/>
            <person name="Ogata H."/>
        </authorList>
    </citation>
    <scope>NUCLEOTIDE SEQUENCE</scope>
</reference>
<dbReference type="Proteomes" id="UP001165082">
    <property type="component" value="Unassembled WGS sequence"/>
</dbReference>
<keyword evidence="4" id="KW-1185">Reference proteome</keyword>
<protein>
    <recommendedName>
        <fullName evidence="2">WW domain-containing protein</fullName>
    </recommendedName>
</protein>
<dbReference type="OrthoDB" id="191651at2759"/>